<evidence type="ECO:0000256" key="2">
    <source>
        <dbReference type="SAM" id="MobiDB-lite"/>
    </source>
</evidence>
<dbReference type="Pfam" id="PF03401">
    <property type="entry name" value="TctC"/>
    <property type="match status" value="1"/>
</dbReference>
<dbReference type="InterPro" id="IPR042100">
    <property type="entry name" value="Bug_dom1"/>
</dbReference>
<protein>
    <submittedName>
        <fullName evidence="3">Transporter</fullName>
    </submittedName>
</protein>
<dbReference type="InterPro" id="IPR005064">
    <property type="entry name" value="BUG"/>
</dbReference>
<dbReference type="PANTHER" id="PTHR42928">
    <property type="entry name" value="TRICARBOXYLATE-BINDING PROTEIN"/>
    <property type="match status" value="1"/>
</dbReference>
<feature type="compositionally biased region" description="Basic residues" evidence="2">
    <location>
        <begin position="1"/>
        <end position="12"/>
    </location>
</feature>
<dbReference type="EMBL" id="PDOA01000001">
    <property type="protein sequence ID" value="PWC30820.1"/>
    <property type="molecule type" value="Genomic_DNA"/>
</dbReference>
<sequence>MDRVHAPQRRGRLPGQPAQFADAPRRVLPPARPRRRLSRPEHGRAMRRTRRRGALALALAASALLAATHLPARAQERFPSRPLQMVVPYPPGGNTDLMARALQQELARALGQPVVVVNRGGAAGTIGDAEVARARPDGYTIGMSPNNPLTAQPHLQSLSYSVDSFRYLCMVYDNPQVLVGSRDMPFRDLKGMVALARSAPEALVFGSPGQGSTQHILLAALLRMAGADGLHVPYTGAGPMAQGALGGQIMVFVESPSIPAATGLPVLAVFGNRRLPGLPAVPTTEEMGLPVAGTSAGGLVAPADIPDEAANAIEEACRLAVTSEPFRLAAERLNAVPTFLTGRAFHKRFQAESETNRKLLRELGLGKD</sequence>
<name>A0A2U1VA69_9PROT</name>
<dbReference type="Gene3D" id="3.40.190.150">
    <property type="entry name" value="Bordetella uptake gene, domain 1"/>
    <property type="match status" value="1"/>
</dbReference>
<gene>
    <name evidence="3" type="ORF">CR165_02670</name>
</gene>
<dbReference type="CDD" id="cd07012">
    <property type="entry name" value="PBP2_Bug_TTT"/>
    <property type="match status" value="1"/>
</dbReference>
<accession>A0A2U1VA69</accession>
<organism evidence="3 4">
    <name type="scientific">Teichococcus aestuarii</name>
    <dbReference type="NCBI Taxonomy" id="568898"/>
    <lineage>
        <taxon>Bacteria</taxon>
        <taxon>Pseudomonadati</taxon>
        <taxon>Pseudomonadota</taxon>
        <taxon>Alphaproteobacteria</taxon>
        <taxon>Acetobacterales</taxon>
        <taxon>Roseomonadaceae</taxon>
        <taxon>Roseomonas</taxon>
    </lineage>
</organism>
<feature type="region of interest" description="Disordered" evidence="2">
    <location>
        <begin position="1"/>
        <end position="49"/>
    </location>
</feature>
<dbReference type="Proteomes" id="UP000245048">
    <property type="component" value="Unassembled WGS sequence"/>
</dbReference>
<dbReference type="PIRSF" id="PIRSF017082">
    <property type="entry name" value="YflP"/>
    <property type="match status" value="1"/>
</dbReference>
<proteinExistence type="inferred from homology"/>
<dbReference type="AlphaFoldDB" id="A0A2U1VA69"/>
<keyword evidence="4" id="KW-1185">Reference proteome</keyword>
<evidence type="ECO:0000313" key="3">
    <source>
        <dbReference type="EMBL" id="PWC30820.1"/>
    </source>
</evidence>
<evidence type="ECO:0000256" key="1">
    <source>
        <dbReference type="ARBA" id="ARBA00006987"/>
    </source>
</evidence>
<comment type="similarity">
    <text evidence="1">Belongs to the UPF0065 (bug) family.</text>
</comment>
<dbReference type="Gene3D" id="3.40.190.10">
    <property type="entry name" value="Periplasmic binding protein-like II"/>
    <property type="match status" value="1"/>
</dbReference>
<dbReference type="PANTHER" id="PTHR42928:SF5">
    <property type="entry name" value="BLR1237 PROTEIN"/>
    <property type="match status" value="1"/>
</dbReference>
<reference evidence="4" key="1">
    <citation type="submission" date="2017-10" db="EMBL/GenBank/DDBJ databases">
        <authorList>
            <person name="Toshchakov S.V."/>
            <person name="Goeva M.A."/>
        </authorList>
    </citation>
    <scope>NUCLEOTIDE SEQUENCE [LARGE SCALE GENOMIC DNA]</scope>
    <source>
        <strain evidence="4">JR1/69-1-13</strain>
    </source>
</reference>
<evidence type="ECO:0000313" key="4">
    <source>
        <dbReference type="Proteomes" id="UP000245048"/>
    </source>
</evidence>
<comment type="caution">
    <text evidence="3">The sequence shown here is derived from an EMBL/GenBank/DDBJ whole genome shotgun (WGS) entry which is preliminary data.</text>
</comment>
<dbReference type="OrthoDB" id="7250553at2"/>